<evidence type="ECO:0000313" key="3">
    <source>
        <dbReference type="Proteomes" id="UP000815325"/>
    </source>
</evidence>
<feature type="compositionally biased region" description="Low complexity" evidence="1">
    <location>
        <begin position="506"/>
        <end position="517"/>
    </location>
</feature>
<proteinExistence type="predicted"/>
<feature type="region of interest" description="Disordered" evidence="1">
    <location>
        <begin position="838"/>
        <end position="930"/>
    </location>
</feature>
<feature type="region of interest" description="Disordered" evidence="1">
    <location>
        <begin position="232"/>
        <end position="267"/>
    </location>
</feature>
<feature type="compositionally biased region" description="Polar residues" evidence="1">
    <location>
        <begin position="877"/>
        <end position="886"/>
    </location>
</feature>
<feature type="compositionally biased region" description="Low complexity" evidence="1">
    <location>
        <begin position="376"/>
        <end position="388"/>
    </location>
</feature>
<feature type="compositionally biased region" description="Low complexity" evidence="1">
    <location>
        <begin position="538"/>
        <end position="548"/>
    </location>
</feature>
<protein>
    <submittedName>
        <fullName evidence="2">Uncharacterized protein</fullName>
    </submittedName>
</protein>
<feature type="non-terminal residue" evidence="2">
    <location>
        <position position="1"/>
    </location>
</feature>
<gene>
    <name evidence="2" type="ORF">DUNSADRAFT_9035</name>
</gene>
<feature type="region of interest" description="Disordered" evidence="1">
    <location>
        <begin position="446"/>
        <end position="553"/>
    </location>
</feature>
<dbReference type="Proteomes" id="UP000815325">
    <property type="component" value="Unassembled WGS sequence"/>
</dbReference>
<feature type="compositionally biased region" description="Polar residues" evidence="1">
    <location>
        <begin position="1106"/>
        <end position="1117"/>
    </location>
</feature>
<feature type="compositionally biased region" description="Low complexity" evidence="1">
    <location>
        <begin position="1348"/>
        <end position="1365"/>
    </location>
</feature>
<feature type="non-terminal residue" evidence="2">
    <location>
        <position position="1447"/>
    </location>
</feature>
<feature type="region of interest" description="Disordered" evidence="1">
    <location>
        <begin position="1066"/>
        <end position="1149"/>
    </location>
</feature>
<evidence type="ECO:0000256" key="1">
    <source>
        <dbReference type="SAM" id="MobiDB-lite"/>
    </source>
</evidence>
<accession>A0ABQ7GI90</accession>
<sequence length="1447" mass="151266">TSTPTQGISVIATSTLLHLLAGQQQASPRLWRHLHHLHVEAAAAAATYTSPTAEALAAASMPVFSTYSTSAVHNAMAHHTLLELAHGPACVPELLAIGRTGMLQAARVLGVALDKMLGCVHGLLHAQLLPRGWQFDTSQIWSVLRRTRVAAVKAGPESWHITHTVQRLMFEAGRQVMGLLDRDETSRDVLARVLLHSTGRELGALLKGRFDNVLQAIANEERAKSDRILDVPVVGPPKPTRSSRIPRELLGSGSGRASPTAPPARCSDAPATLALEPPAPEVRELAALWQSYADNAEGPAMTRLRVSLAGKISPTDINVLIAVARANIQHLMHTGPFTKPLPPHTPRSVSGSQTPLTQWSSPMAPGNASDSQAHAQELQEQQQQQQQQRKQSARPHSVVDQKAFFHGQAGQGQQPQGWRWLHKLPVGLAEDALLAQVAITATITAKNHASARDLARPRADAATTRECSNGLAPLRTPSSTPEWDPMHPLGAEASGESGGGDLQRTSGQSSDSSDFGSLMRGVRGESQEHFHGQPPFGPSVAGSPGVGSLLHTLGASHGHHRSMVQRSRDVFAQPEYGACLAGVAHYLAEGFYEGGNVLLSGHVTQTLTDVGVLAAAAVGASVLRLLLPSPGAMEQAMPLTQGSIASGVGASGTSATAVAAQATLSHAQPPLALRQQLLALLVQVLADDVGHGAVSGANGASAGAGAVGDTDAACASGYVENGPAFGAHAGATNDVVSQTANKTVQRQDGPEGSADGLASQVDAPILTGAAASKEGVEPVGGAVRCGSAGGQVDSSRVGQGAHGDTPEDGEWSDDFEHAAIFECAAEQEWVMDTLQQAAPPVESAPHVSDLRGSNPSNSHKADPASHAGPHESKRDAQGTSQPSSSDKAGPAAHAQSHATGQGAQHTGEHVQSEQPHPLSGTRTPNHRRRLARRPVKRFVLVVEEEAAMDEGLMELLQQLVCCPWSVASLATDEYARGLARAVDREVAGMVEIGAMQSVAGLTAIPGIDMLSDSLPEPGTSMQHAGVHESLHSLMDYRYTLEMEAHHVHTAWLSQGTLATPEHLLKPHHDSALPQSTVSSSDPTPPSPSKADIGLSLTPAKEPRGQHISSAVNQQQGSPKRPLKRGGVGSRPHSSVGGGAKGRHGLAEEGVRAAQEKVDCLRNQQATLAHATAEAARRLTRRVRIILAVSPACTAVLQAKFPALCQALSLVQGPPLLYTGPSLQPSMQHMLHAHMLLQPHQPHTHPSRPPTAAVTTQSAVLKKHWATRQPAMAAAAQIEEPAAAEEPKLSSVGQRLLGNSVPHPPASRLHAAQEEASTSDTAALFAQQVLDKHAAAAALAAGHPPRTNPQTDAAQQPTQPDTAAPAAREHSHLLPYSTPVGSAPSSAGEPKAQNLGGTDTGGGGAGSNSWQGSVIGDNRRRLTAQEQLDGLEVVLAVIHAQAQELMWQ</sequence>
<reference evidence="2" key="1">
    <citation type="submission" date="2017-08" db="EMBL/GenBank/DDBJ databases">
        <authorList>
            <person name="Polle J.E."/>
            <person name="Barry K."/>
            <person name="Cushman J."/>
            <person name="Schmutz J."/>
            <person name="Tran D."/>
            <person name="Hathwaick L.T."/>
            <person name="Yim W.C."/>
            <person name="Jenkins J."/>
            <person name="Mckie-Krisberg Z.M."/>
            <person name="Prochnik S."/>
            <person name="Lindquist E."/>
            <person name="Dockter R.B."/>
            <person name="Adam C."/>
            <person name="Molina H."/>
            <person name="Bunkerborg J."/>
            <person name="Jin E."/>
            <person name="Buchheim M."/>
            <person name="Magnuson J."/>
        </authorList>
    </citation>
    <scope>NUCLEOTIDE SEQUENCE</scope>
    <source>
        <strain evidence="2">CCAP 19/18</strain>
    </source>
</reference>
<feature type="region of interest" description="Disordered" evidence="1">
    <location>
        <begin position="785"/>
        <end position="812"/>
    </location>
</feature>
<dbReference type="EMBL" id="MU069763">
    <property type="protein sequence ID" value="KAF5834334.1"/>
    <property type="molecule type" value="Genomic_DNA"/>
</dbReference>
<feature type="compositionally biased region" description="Basic and acidic residues" evidence="1">
    <location>
        <begin position="859"/>
        <end position="876"/>
    </location>
</feature>
<feature type="compositionally biased region" description="Basic and acidic residues" evidence="1">
    <location>
        <begin position="522"/>
        <end position="531"/>
    </location>
</feature>
<keyword evidence="3" id="KW-1185">Reference proteome</keyword>
<feature type="compositionally biased region" description="Polar residues" evidence="1">
    <location>
        <begin position="347"/>
        <end position="361"/>
    </location>
</feature>
<feature type="region of interest" description="Disordered" evidence="1">
    <location>
        <begin position="1294"/>
        <end position="1318"/>
    </location>
</feature>
<organism evidence="2 3">
    <name type="scientific">Dunaliella salina</name>
    <name type="common">Green alga</name>
    <name type="synonym">Protococcus salinus</name>
    <dbReference type="NCBI Taxonomy" id="3046"/>
    <lineage>
        <taxon>Eukaryota</taxon>
        <taxon>Viridiplantae</taxon>
        <taxon>Chlorophyta</taxon>
        <taxon>core chlorophytes</taxon>
        <taxon>Chlorophyceae</taxon>
        <taxon>CS clade</taxon>
        <taxon>Chlamydomonadales</taxon>
        <taxon>Dunaliellaceae</taxon>
        <taxon>Dunaliella</taxon>
    </lineage>
</organism>
<name>A0ABQ7GI90_DUNSA</name>
<feature type="compositionally biased region" description="Basic and acidic residues" evidence="1">
    <location>
        <begin position="450"/>
        <end position="459"/>
    </location>
</feature>
<evidence type="ECO:0000313" key="2">
    <source>
        <dbReference type="EMBL" id="KAF5834334.1"/>
    </source>
</evidence>
<feature type="region of interest" description="Disordered" evidence="1">
    <location>
        <begin position="1335"/>
        <end position="1411"/>
    </location>
</feature>
<feature type="region of interest" description="Disordered" evidence="1">
    <location>
        <begin position="334"/>
        <end position="398"/>
    </location>
</feature>
<comment type="caution">
    <text evidence="2">The sequence shown here is derived from an EMBL/GenBank/DDBJ whole genome shotgun (WGS) entry which is preliminary data.</text>
</comment>